<reference evidence="1" key="1">
    <citation type="submission" date="2024-07" db="EMBL/GenBank/DDBJ databases">
        <title>Complete genome sequences of cellulolytic bacteria, Kitasatospora sp. CMC57 and Streptomyces sp. CMC78, isolated from Japanese agricultural soil.</title>
        <authorList>
            <person name="Hashimoto T."/>
            <person name="Ito M."/>
            <person name="Iwamoto M."/>
            <person name="Fukahori D."/>
            <person name="Shoda T."/>
            <person name="Sakoda M."/>
            <person name="Morohoshi T."/>
            <person name="Mitsuboshi M."/>
            <person name="Nishizawa T."/>
        </authorList>
    </citation>
    <scope>NUCLEOTIDE SEQUENCE</scope>
    <source>
        <strain evidence="1">CMC78</strain>
    </source>
</reference>
<sequence length="88" mass="10141">MNLQWETPPGACPPGWIDENVSHDEHSPADRRIALRHCSTPVTRHAVRKPWNLTDPQVTDRQNFYLLITPMGSHPVGPRYRRHPFAPL</sequence>
<proteinExistence type="predicted"/>
<dbReference type="KEGG" id="stcm:SCMC78_04400"/>
<dbReference type="AlphaFoldDB" id="A0AB33KAH1"/>
<evidence type="ECO:0000313" key="1">
    <source>
        <dbReference type="EMBL" id="BFP50633.1"/>
    </source>
</evidence>
<gene>
    <name evidence="1" type="ORF">SCMC78_04400</name>
</gene>
<accession>A0AB33KAH1</accession>
<name>A0AB33KAH1_9ACTN</name>
<dbReference type="EMBL" id="AP035884">
    <property type="protein sequence ID" value="BFP50633.1"/>
    <property type="molecule type" value="Genomic_DNA"/>
</dbReference>
<organism evidence="1">
    <name type="scientific">Streptomyces sp. CMC78</name>
    <dbReference type="NCBI Taxonomy" id="3231512"/>
    <lineage>
        <taxon>Bacteria</taxon>
        <taxon>Bacillati</taxon>
        <taxon>Actinomycetota</taxon>
        <taxon>Actinomycetes</taxon>
        <taxon>Kitasatosporales</taxon>
        <taxon>Streptomycetaceae</taxon>
        <taxon>Streptomyces</taxon>
    </lineage>
</organism>
<protein>
    <submittedName>
        <fullName evidence="1">Uncharacterized protein</fullName>
    </submittedName>
</protein>